<gene>
    <name evidence="2" type="primary">TBLA0B02720</name>
    <name evidence="2" type="ORF">TBLA_0B02720</name>
</gene>
<dbReference type="Gene3D" id="3.90.550.10">
    <property type="entry name" value="Spore Coat Polysaccharide Biosynthesis Protein SpsA, Chain A"/>
    <property type="match status" value="1"/>
</dbReference>
<dbReference type="PANTHER" id="PTHR11183">
    <property type="entry name" value="GLYCOGENIN SUBFAMILY MEMBER"/>
    <property type="match status" value="1"/>
</dbReference>
<dbReference type="EMBL" id="HE806317">
    <property type="protein sequence ID" value="CCH59114.1"/>
    <property type="molecule type" value="Genomic_DNA"/>
</dbReference>
<dbReference type="Proteomes" id="UP000002866">
    <property type="component" value="Chromosome 2"/>
</dbReference>
<accession>I2GYB2</accession>
<feature type="transmembrane region" description="Helical" evidence="1">
    <location>
        <begin position="12"/>
        <end position="31"/>
    </location>
</feature>
<dbReference type="HOGENOM" id="CLU_034860_1_0_1"/>
<dbReference type="RefSeq" id="XP_004178633.1">
    <property type="nucleotide sequence ID" value="XM_004178585.1"/>
</dbReference>
<dbReference type="GO" id="GO:0005797">
    <property type="term" value="C:Golgi medial cisterna"/>
    <property type="evidence" value="ECO:0007669"/>
    <property type="project" value="EnsemblFungi"/>
</dbReference>
<dbReference type="STRING" id="1071380.I2GYB2"/>
<dbReference type="InterPro" id="IPR050587">
    <property type="entry name" value="GNT1/Glycosyltrans_8"/>
</dbReference>
<dbReference type="OrthoDB" id="2014201at2759"/>
<evidence type="ECO:0000313" key="3">
    <source>
        <dbReference type="Proteomes" id="UP000002866"/>
    </source>
</evidence>
<dbReference type="InterPro" id="IPR029044">
    <property type="entry name" value="Nucleotide-diphossugar_trans"/>
</dbReference>
<dbReference type="eggNOG" id="KOG1950">
    <property type="taxonomic scope" value="Eukaryota"/>
</dbReference>
<evidence type="ECO:0008006" key="4">
    <source>
        <dbReference type="Google" id="ProtNLM"/>
    </source>
</evidence>
<protein>
    <recommendedName>
        <fullName evidence="4">Glucose N-acetyltransferase 1</fullName>
    </recommendedName>
</protein>
<dbReference type="AlphaFoldDB" id="I2GYB2"/>
<dbReference type="OMA" id="ILPHRVY"/>
<organism evidence="2 3">
    <name type="scientific">Henningerozyma blattae (strain ATCC 34711 / CBS 6284 / DSM 70876 / NBRC 10599 / NRRL Y-10934 / UCD 77-7)</name>
    <name type="common">Yeast</name>
    <name type="synonym">Tetrapisispora blattae</name>
    <dbReference type="NCBI Taxonomy" id="1071380"/>
    <lineage>
        <taxon>Eukaryota</taxon>
        <taxon>Fungi</taxon>
        <taxon>Dikarya</taxon>
        <taxon>Ascomycota</taxon>
        <taxon>Saccharomycotina</taxon>
        <taxon>Saccharomycetes</taxon>
        <taxon>Saccharomycetales</taxon>
        <taxon>Saccharomycetaceae</taxon>
        <taxon>Henningerozyma</taxon>
    </lineage>
</organism>
<dbReference type="GO" id="GO:0008375">
    <property type="term" value="F:acetylglucosaminyltransferase activity"/>
    <property type="evidence" value="ECO:0007669"/>
    <property type="project" value="EnsemblFungi"/>
</dbReference>
<sequence length="502" mass="59178">MVRIISKRKLRWLGIIIMIFVLASISVRIVVQFQFNKEIDYYKKFFKQNKDGLSGIYNPLELKQIPEETIDDLYLHELENHIKDIDWNKYAYVTYITDPDYLCNALVLFNSLIKSETFAKLVLLVSGSLFDPEITPPEQIDDINFLLDKLSNMQTFADDQIIIKKVNTIKKVNDDTPWNDSLTKLHIFNQTEFERIIYLDNDAILNHENENLDELFFLPTYITFAAPLTYWFTSIQDVEKSSKVLKKKSKVNINLNYYIKTLKTRIKKGQMIYNHLPSLPDTLYLNAKNLGQDIISSGPLYSPIFDYGTESVGNLKFATDLMVIKPDQAFFDEFMYYELPKILKSNEKYDMDLINGSLFNLKRIIYNQFQLFRKLRKHFVPNVLILPFNRYNLLSGSVKKNDELKILNNDILGYKRLSDSGEEVLFDIEDIVANSKYIHFSDYPLGKPWNYESIDKIKCDVDNDFDFDEADNENNYESNKKICELWNSIYQKYYDRREICFS</sequence>
<keyword evidence="3" id="KW-1185">Reference proteome</keyword>
<proteinExistence type="predicted"/>
<dbReference type="GO" id="GO:0006487">
    <property type="term" value="P:protein N-linked glycosylation"/>
    <property type="evidence" value="ECO:0007669"/>
    <property type="project" value="EnsemblFungi"/>
</dbReference>
<name>I2GYB2_HENB6</name>
<keyword evidence="1" id="KW-0472">Membrane</keyword>
<dbReference type="GeneID" id="14494578"/>
<dbReference type="SUPFAM" id="SSF53448">
    <property type="entry name" value="Nucleotide-diphospho-sugar transferases"/>
    <property type="match status" value="1"/>
</dbReference>
<dbReference type="InParanoid" id="I2GYB2"/>
<keyword evidence="1" id="KW-0812">Transmembrane</keyword>
<dbReference type="FunCoup" id="I2GYB2">
    <property type="interactions" value="22"/>
</dbReference>
<reference evidence="2 3" key="1">
    <citation type="journal article" date="2011" name="Proc. Natl. Acad. Sci. U.S.A.">
        <title>Evolutionary erosion of yeast sex chromosomes by mating-type switching accidents.</title>
        <authorList>
            <person name="Gordon J.L."/>
            <person name="Armisen D."/>
            <person name="Proux-Wera E."/>
            <person name="Oheigeartaigh S.S."/>
            <person name="Byrne K.P."/>
            <person name="Wolfe K.H."/>
        </authorList>
    </citation>
    <scope>NUCLEOTIDE SEQUENCE [LARGE SCALE GENOMIC DNA]</scope>
    <source>
        <strain evidence="3">ATCC 34711 / CBS 6284 / DSM 70876 / NBRC 10599 / NRRL Y-10934 / UCD 77-7</strain>
    </source>
</reference>
<keyword evidence="1" id="KW-1133">Transmembrane helix</keyword>
<dbReference type="KEGG" id="tbl:TBLA_0B02720"/>
<evidence type="ECO:0000256" key="1">
    <source>
        <dbReference type="SAM" id="Phobius"/>
    </source>
</evidence>
<evidence type="ECO:0000313" key="2">
    <source>
        <dbReference type="EMBL" id="CCH59114.1"/>
    </source>
</evidence>